<dbReference type="EMBL" id="CAJNOC010000359">
    <property type="protein sequence ID" value="CAF0750161.1"/>
    <property type="molecule type" value="Genomic_DNA"/>
</dbReference>
<feature type="region of interest" description="Disordered" evidence="2">
    <location>
        <begin position="38"/>
        <end position="57"/>
    </location>
</feature>
<name>A0A813P7L5_9BILA</name>
<evidence type="ECO:0000256" key="1">
    <source>
        <dbReference type="ARBA" id="ARBA00005744"/>
    </source>
</evidence>
<keyword evidence="5" id="KW-1185">Reference proteome</keyword>
<dbReference type="AlphaFoldDB" id="A0A813P7L5"/>
<feature type="compositionally biased region" description="Polar residues" evidence="2">
    <location>
        <begin position="46"/>
        <end position="57"/>
    </location>
</feature>
<dbReference type="InterPro" id="IPR026136">
    <property type="entry name" value="RIPOR3"/>
</dbReference>
<feature type="domain" description="FAM65 N-terminal" evidence="3">
    <location>
        <begin position="100"/>
        <end position="388"/>
    </location>
</feature>
<accession>A0A813P7L5</accession>
<evidence type="ECO:0000256" key="2">
    <source>
        <dbReference type="SAM" id="MobiDB-lite"/>
    </source>
</evidence>
<dbReference type="SUPFAM" id="SSF49562">
    <property type="entry name" value="C2 domain (Calcium/lipid-binding domain, CaLB)"/>
    <property type="match status" value="1"/>
</dbReference>
<dbReference type="Pfam" id="PF15903">
    <property type="entry name" value="PL48"/>
    <property type="match status" value="1"/>
</dbReference>
<reference evidence="4" key="1">
    <citation type="submission" date="2021-02" db="EMBL/GenBank/DDBJ databases">
        <authorList>
            <person name="Nowell W R."/>
        </authorList>
    </citation>
    <scope>NUCLEOTIDE SEQUENCE</scope>
    <source>
        <strain evidence="4">Ploen Becks lab</strain>
    </source>
</reference>
<dbReference type="InterPro" id="IPR035892">
    <property type="entry name" value="C2_domain_sf"/>
</dbReference>
<proteinExistence type="inferred from homology"/>
<protein>
    <recommendedName>
        <fullName evidence="3">FAM65 N-terminal domain-containing protein</fullName>
    </recommendedName>
</protein>
<dbReference type="PANTHER" id="PTHR15829">
    <property type="entry name" value="PROTEIN KINASE PKN/PRK1, EFFECTOR"/>
    <property type="match status" value="1"/>
</dbReference>
<gene>
    <name evidence="4" type="ORF">OXX778_LOCUS3869</name>
</gene>
<dbReference type="PANTHER" id="PTHR15829:SF13">
    <property type="entry name" value="FAM65 N-TERMINAL DOMAIN-CONTAINING PROTEIN"/>
    <property type="match status" value="1"/>
</dbReference>
<comment type="similarity">
    <text evidence="1">Belongs to the RIPOR family.</text>
</comment>
<dbReference type="Proteomes" id="UP000663879">
    <property type="component" value="Unassembled WGS sequence"/>
</dbReference>
<evidence type="ECO:0000313" key="5">
    <source>
        <dbReference type="Proteomes" id="UP000663879"/>
    </source>
</evidence>
<organism evidence="4 5">
    <name type="scientific">Brachionus calyciflorus</name>
    <dbReference type="NCBI Taxonomy" id="104777"/>
    <lineage>
        <taxon>Eukaryota</taxon>
        <taxon>Metazoa</taxon>
        <taxon>Spiralia</taxon>
        <taxon>Gnathifera</taxon>
        <taxon>Rotifera</taxon>
        <taxon>Eurotatoria</taxon>
        <taxon>Monogononta</taxon>
        <taxon>Pseudotrocha</taxon>
        <taxon>Ploima</taxon>
        <taxon>Brachionidae</taxon>
        <taxon>Brachionus</taxon>
    </lineage>
</organism>
<evidence type="ECO:0000259" key="3">
    <source>
        <dbReference type="Pfam" id="PF15903"/>
    </source>
</evidence>
<comment type="caution">
    <text evidence="4">The sequence shown here is derived from an EMBL/GenBank/DDBJ whole genome shotgun (WGS) entry which is preliminary data.</text>
</comment>
<dbReference type="OrthoDB" id="9999654at2759"/>
<sequence>MFSSNTELALSSSSSAYSSPPGSPFISILNPITTPVIGQKRRKSSKQTIPPSLSSNNMSTILNNSAYSYEQVTSTLNRSPSTYQATSTLITTNSARVQNLKITVPKSPKPQRTLLILDSVITGLNLCIDDLRNKVAELTLAVTNGYNAMAKQLLQSEAYLRHLELRISNLLKLKNSYIIHLKMRDGIQNMYDAYKKSPSKNQIKNLANIKSGWKECVKTLCLIEAQTEALLGSFRFQIEKLIGFARLCPGDVYQLQIKYGTNSKFRTRTKISKDCNQIWDNKNFLFKITIHELLLIKINEIKFFGKNVSIGERYFDIKDLFSTTQTQRLTLNANTSGSIKLSMLITWMPFENCEDNFTYYNPTQLINLKNKDKVNSIPKSSSFNQNDYSLQQTIQIRPTSFLSGQINESKISNLSSIIDDDGDSKLGTSISSSSTSSKNSDNLNISLENRLSIKSISSNDTTNSFEYSERSESSHLSNESFRDDISHQVESVLNDLIEKIEMKEPFDVGYESLKNNLNDLRSNYIELNDFYECLILFESLFKKEEIDKDSVIETERISLSLEDNVDGINLDEVLHEYFDFLNLENDSDSIRLLSSISVNNININKSINSKASNGLVKIFDYDLLFLNHFKSINRLLDDLNLVNKTQFSSEKLNKNQPKFEQVIIDLLANELELLKNIHKFLNRPKEILTDEKEDLINSLNNFNDENFSNKKTIWLKSITMDNKESFFCAKTKFLKDNLLNFFNPDALFSNLFEKILDKYFQRYSFKLQSDNFLSLYYFDLVFDLLYRVNMSIKSKSENFDLQDIFQDVLLSEETSEKISVIQILFNVIINEIYAQDNSKISSSLRNFVESNRTCTDLILGYIVEHLEHMNQSQTAILINYLNDFLK</sequence>
<feature type="region of interest" description="Disordered" evidence="2">
    <location>
        <begin position="461"/>
        <end position="481"/>
    </location>
</feature>
<evidence type="ECO:0000313" key="4">
    <source>
        <dbReference type="EMBL" id="CAF0750161.1"/>
    </source>
</evidence>
<dbReference type="InterPro" id="IPR031780">
    <property type="entry name" value="FAM65_N"/>
</dbReference>